<dbReference type="SMART" id="SM00184">
    <property type="entry name" value="RING"/>
    <property type="match status" value="1"/>
</dbReference>
<evidence type="ECO:0000256" key="15">
    <source>
        <dbReference type="SAM" id="MobiDB-lite"/>
    </source>
</evidence>
<evidence type="ECO:0000256" key="6">
    <source>
        <dbReference type="ARBA" id="ARBA00022692"/>
    </source>
</evidence>
<dbReference type="Pfam" id="PF13639">
    <property type="entry name" value="zf-RING_2"/>
    <property type="match status" value="1"/>
</dbReference>
<evidence type="ECO:0000256" key="14">
    <source>
        <dbReference type="PROSITE-ProRule" id="PRU00175"/>
    </source>
</evidence>
<dbReference type="AlphaFoldDB" id="A0AA88WSH6"/>
<dbReference type="GO" id="GO:0061630">
    <property type="term" value="F:ubiquitin protein ligase activity"/>
    <property type="evidence" value="ECO:0007669"/>
    <property type="project" value="UniProtKB-EC"/>
</dbReference>
<organism evidence="18 19">
    <name type="scientific">Escallonia herrerae</name>
    <dbReference type="NCBI Taxonomy" id="1293975"/>
    <lineage>
        <taxon>Eukaryota</taxon>
        <taxon>Viridiplantae</taxon>
        <taxon>Streptophyta</taxon>
        <taxon>Embryophyta</taxon>
        <taxon>Tracheophyta</taxon>
        <taxon>Spermatophyta</taxon>
        <taxon>Magnoliopsida</taxon>
        <taxon>eudicotyledons</taxon>
        <taxon>Gunneridae</taxon>
        <taxon>Pentapetalae</taxon>
        <taxon>asterids</taxon>
        <taxon>campanulids</taxon>
        <taxon>Escalloniales</taxon>
        <taxon>Escalloniaceae</taxon>
        <taxon>Escallonia</taxon>
    </lineage>
</organism>
<feature type="domain" description="RING-type" evidence="17">
    <location>
        <begin position="149"/>
        <end position="191"/>
    </location>
</feature>
<dbReference type="GO" id="GO:0008270">
    <property type="term" value="F:zinc ion binding"/>
    <property type="evidence" value="ECO:0007669"/>
    <property type="project" value="UniProtKB-KW"/>
</dbReference>
<evidence type="ECO:0000256" key="8">
    <source>
        <dbReference type="ARBA" id="ARBA00022771"/>
    </source>
</evidence>
<dbReference type="InterPro" id="IPR013083">
    <property type="entry name" value="Znf_RING/FYVE/PHD"/>
</dbReference>
<dbReference type="EC" id="2.3.2.27" evidence="4"/>
<feature type="region of interest" description="Disordered" evidence="15">
    <location>
        <begin position="292"/>
        <end position="355"/>
    </location>
</feature>
<dbReference type="InterPro" id="IPR001841">
    <property type="entry name" value="Znf_RING"/>
</dbReference>
<evidence type="ECO:0000256" key="12">
    <source>
        <dbReference type="ARBA" id="ARBA00023136"/>
    </source>
</evidence>
<evidence type="ECO:0000256" key="4">
    <source>
        <dbReference type="ARBA" id="ARBA00012483"/>
    </source>
</evidence>
<evidence type="ECO:0000256" key="13">
    <source>
        <dbReference type="ARBA" id="ARBA00024209"/>
    </source>
</evidence>
<evidence type="ECO:0000313" key="18">
    <source>
        <dbReference type="EMBL" id="KAK3030188.1"/>
    </source>
</evidence>
<comment type="catalytic activity">
    <reaction evidence="1">
        <text>S-ubiquitinyl-[E2 ubiquitin-conjugating enzyme]-L-cysteine + [acceptor protein]-L-lysine = [E2 ubiquitin-conjugating enzyme]-L-cysteine + N(6)-ubiquitinyl-[acceptor protein]-L-lysine.</text>
        <dbReference type="EC" id="2.3.2.27"/>
    </reaction>
</comment>
<dbReference type="CDD" id="cd16461">
    <property type="entry name" value="RING-H2_EL5-like"/>
    <property type="match status" value="1"/>
</dbReference>
<keyword evidence="11 16" id="KW-1133">Transmembrane helix</keyword>
<evidence type="ECO:0000256" key="5">
    <source>
        <dbReference type="ARBA" id="ARBA00022679"/>
    </source>
</evidence>
<keyword evidence="12 16" id="KW-0472">Membrane</keyword>
<evidence type="ECO:0000256" key="9">
    <source>
        <dbReference type="ARBA" id="ARBA00022786"/>
    </source>
</evidence>
<keyword evidence="7" id="KW-0479">Metal-binding</keyword>
<evidence type="ECO:0000256" key="3">
    <source>
        <dbReference type="ARBA" id="ARBA00004906"/>
    </source>
</evidence>
<dbReference type="SMART" id="SM01197">
    <property type="entry name" value="FANCL_C"/>
    <property type="match status" value="1"/>
</dbReference>
<reference evidence="18" key="1">
    <citation type="submission" date="2022-12" db="EMBL/GenBank/DDBJ databases">
        <title>Draft genome assemblies for two species of Escallonia (Escalloniales).</title>
        <authorList>
            <person name="Chanderbali A."/>
            <person name="Dervinis C."/>
            <person name="Anghel I."/>
            <person name="Soltis D."/>
            <person name="Soltis P."/>
            <person name="Zapata F."/>
        </authorList>
    </citation>
    <scope>NUCLEOTIDE SEQUENCE</scope>
    <source>
        <strain evidence="18">UCBG64.0493</strain>
        <tissue evidence="18">Leaf</tissue>
    </source>
</reference>
<dbReference type="PROSITE" id="PS50089">
    <property type="entry name" value="ZF_RING_2"/>
    <property type="match status" value="1"/>
</dbReference>
<dbReference type="InterPro" id="IPR044600">
    <property type="entry name" value="ATL1/ATL16-like"/>
</dbReference>
<feature type="transmembrane region" description="Helical" evidence="16">
    <location>
        <begin position="59"/>
        <end position="82"/>
    </location>
</feature>
<evidence type="ECO:0000256" key="2">
    <source>
        <dbReference type="ARBA" id="ARBA00004167"/>
    </source>
</evidence>
<keyword evidence="19" id="KW-1185">Reference proteome</keyword>
<dbReference type="EMBL" id="JAVXUP010000349">
    <property type="protein sequence ID" value="KAK3030188.1"/>
    <property type="molecule type" value="Genomic_DNA"/>
</dbReference>
<dbReference type="Gene3D" id="3.30.40.10">
    <property type="entry name" value="Zinc/RING finger domain, C3HC4 (zinc finger)"/>
    <property type="match status" value="1"/>
</dbReference>
<keyword evidence="9" id="KW-0833">Ubl conjugation pathway</keyword>
<evidence type="ECO:0000313" key="19">
    <source>
        <dbReference type="Proteomes" id="UP001188597"/>
    </source>
</evidence>
<keyword evidence="6 16" id="KW-0812">Transmembrane</keyword>
<dbReference type="GO" id="GO:0016020">
    <property type="term" value="C:membrane"/>
    <property type="evidence" value="ECO:0007669"/>
    <property type="project" value="UniProtKB-SubCell"/>
</dbReference>
<comment type="similarity">
    <text evidence="13">Belongs to the RING-type zinc finger family. ATL subfamily.</text>
</comment>
<dbReference type="GO" id="GO:0016567">
    <property type="term" value="P:protein ubiquitination"/>
    <property type="evidence" value="ECO:0007669"/>
    <property type="project" value="InterPro"/>
</dbReference>
<evidence type="ECO:0000256" key="11">
    <source>
        <dbReference type="ARBA" id="ARBA00022989"/>
    </source>
</evidence>
<evidence type="ECO:0000256" key="10">
    <source>
        <dbReference type="ARBA" id="ARBA00022833"/>
    </source>
</evidence>
<dbReference type="PANTHER" id="PTHR46913:SF19">
    <property type="entry name" value="RING-TYPE E3 UBIQUITIN TRANSFERASE"/>
    <property type="match status" value="1"/>
</dbReference>
<sequence>MKHRKLFPTSVTNQTENCLDICSPACPDGCFPYPYYYFMQPPPPPPPPPSQAETNGEHLSLYAIIIVPMVLSILLLAIIFMYRSRLNHFWPRPALSNARDEEFLDENHGPEIDHPIWYITTVGLQPSVISSITVIKYKKGDGLIEGTDCSVCLSEFQEDETLRLLPKCSHAFHIPCIDTWLRSHTNCPLCRAGIVSNTVNATPTASNEQNFGDLGLNGITQIENLEIGGGFDVNEVRDGEDFENRRSGEEDEFLLDSENPKIVLISSEAETDHGYYGLDLEEKSQMVVLETGGELDNNHIRDGEASENRGRTGDEGEFPQVDETKDSDKSKKVLTSSEDSDDKNSPGFGPVEETQIEIPATMNQVRDGEGCKNRAATEHEVGLTKSNEQAKGIESLKTNILSNGNGGFWMLDDSIEKEMVMEDETRSETGSSRMFRILEKTK</sequence>
<evidence type="ECO:0000256" key="7">
    <source>
        <dbReference type="ARBA" id="ARBA00022723"/>
    </source>
</evidence>
<feature type="compositionally biased region" description="Basic and acidic residues" evidence="15">
    <location>
        <begin position="296"/>
        <end position="314"/>
    </location>
</feature>
<keyword evidence="5" id="KW-0808">Transferase</keyword>
<evidence type="ECO:0000256" key="1">
    <source>
        <dbReference type="ARBA" id="ARBA00000900"/>
    </source>
</evidence>
<comment type="subcellular location">
    <subcellularLocation>
        <location evidence="2">Membrane</location>
        <topology evidence="2">Single-pass membrane protein</topology>
    </subcellularLocation>
</comment>
<comment type="pathway">
    <text evidence="3">Protein modification; protein ubiquitination.</text>
</comment>
<name>A0AA88WSH6_9ASTE</name>
<protein>
    <recommendedName>
        <fullName evidence="4">RING-type E3 ubiquitin transferase</fullName>
        <ecNumber evidence="4">2.3.2.27</ecNumber>
    </recommendedName>
</protein>
<feature type="compositionally biased region" description="Basic and acidic residues" evidence="15">
    <location>
        <begin position="322"/>
        <end position="331"/>
    </location>
</feature>
<comment type="caution">
    <text evidence="18">The sequence shown here is derived from an EMBL/GenBank/DDBJ whole genome shotgun (WGS) entry which is preliminary data.</text>
</comment>
<accession>A0AA88WSH6</accession>
<gene>
    <name evidence="18" type="ORF">RJ639_039665</name>
</gene>
<keyword evidence="8 14" id="KW-0863">Zinc-finger</keyword>
<evidence type="ECO:0000259" key="17">
    <source>
        <dbReference type="PROSITE" id="PS50089"/>
    </source>
</evidence>
<dbReference type="SUPFAM" id="SSF57850">
    <property type="entry name" value="RING/U-box"/>
    <property type="match status" value="1"/>
</dbReference>
<evidence type="ECO:0000256" key="16">
    <source>
        <dbReference type="SAM" id="Phobius"/>
    </source>
</evidence>
<dbReference type="PANTHER" id="PTHR46913">
    <property type="entry name" value="RING-H2 FINGER PROTEIN ATL16"/>
    <property type="match status" value="1"/>
</dbReference>
<proteinExistence type="inferred from homology"/>
<keyword evidence="10" id="KW-0862">Zinc</keyword>
<dbReference type="FunFam" id="3.30.40.10:FF:000233">
    <property type="entry name" value="RING-H2 finger protein ATL54"/>
    <property type="match status" value="1"/>
</dbReference>
<dbReference type="Proteomes" id="UP001188597">
    <property type="component" value="Unassembled WGS sequence"/>
</dbReference>